<comment type="similarity">
    <text evidence="1">Belongs to the MsrA Met sulfoxide reductase family.</text>
</comment>
<dbReference type="InterPro" id="IPR036509">
    <property type="entry name" value="Met_Sox_Rdtase_MsrA_sf"/>
</dbReference>
<reference evidence="6" key="1">
    <citation type="submission" date="2023-06" db="EMBL/GenBank/DDBJ databases">
        <authorList>
            <person name="Kurt Z."/>
        </authorList>
    </citation>
    <scope>NUCLEOTIDE SEQUENCE</scope>
</reference>
<reference evidence="7 8" key="2">
    <citation type="submission" date="2024-07" db="EMBL/GenBank/DDBJ databases">
        <authorList>
            <person name="Akdeniz Z."/>
        </authorList>
    </citation>
    <scope>NUCLEOTIDE SEQUENCE [LARGE SCALE GENOMIC DNA]</scope>
</reference>
<dbReference type="Pfam" id="PF01625">
    <property type="entry name" value="PMSR"/>
    <property type="match status" value="1"/>
</dbReference>
<dbReference type="PANTHER" id="PTHR43774">
    <property type="entry name" value="PEPTIDE METHIONINE SULFOXIDE REDUCTASE"/>
    <property type="match status" value="1"/>
</dbReference>
<dbReference type="InterPro" id="IPR002569">
    <property type="entry name" value="Met_Sox_Rdtase_MsrA_dom"/>
</dbReference>
<feature type="domain" description="Peptide methionine sulphoxide reductase MsrA" evidence="5">
    <location>
        <begin position="4"/>
        <end position="150"/>
    </location>
</feature>
<keyword evidence="8" id="KW-1185">Reference proteome</keyword>
<evidence type="ECO:0000256" key="4">
    <source>
        <dbReference type="ARBA" id="ARBA00030643"/>
    </source>
</evidence>
<comment type="caution">
    <text evidence="6">The sequence shown here is derived from an EMBL/GenBank/DDBJ whole genome shotgun (WGS) entry which is preliminary data.</text>
</comment>
<protein>
    <recommendedName>
        <fullName evidence="2">peptide-methionine (S)-S-oxide reductase</fullName>
        <ecNumber evidence="2">1.8.4.11</ecNumber>
    </recommendedName>
    <alternativeName>
        <fullName evidence="4">Peptide-methionine (S)-S-oxide reductase</fullName>
    </alternativeName>
</protein>
<dbReference type="GO" id="GO:0008113">
    <property type="term" value="F:peptide-methionine (S)-S-oxide reductase activity"/>
    <property type="evidence" value="ECO:0007669"/>
    <property type="project" value="UniProtKB-EC"/>
</dbReference>
<dbReference type="EMBL" id="CAXDID020000067">
    <property type="protein sequence ID" value="CAL6012953.1"/>
    <property type="molecule type" value="Genomic_DNA"/>
</dbReference>
<evidence type="ECO:0000313" key="8">
    <source>
        <dbReference type="Proteomes" id="UP001642409"/>
    </source>
</evidence>
<dbReference type="PANTHER" id="PTHR43774:SF1">
    <property type="entry name" value="PEPTIDE METHIONINE SULFOXIDE REDUCTASE MSRA 2"/>
    <property type="match status" value="1"/>
</dbReference>
<evidence type="ECO:0000313" key="6">
    <source>
        <dbReference type="EMBL" id="CAI9957287.1"/>
    </source>
</evidence>
<dbReference type="SUPFAM" id="SSF55068">
    <property type="entry name" value="Peptide methionine sulfoxide reductase"/>
    <property type="match status" value="1"/>
</dbReference>
<gene>
    <name evidence="7" type="ORF">HINF_LOCUS23554</name>
    <name evidence="6" type="ORF">HINF_LOCUS44932</name>
</gene>
<dbReference type="NCBIfam" id="TIGR00401">
    <property type="entry name" value="msrA"/>
    <property type="match status" value="1"/>
</dbReference>
<dbReference type="Gene3D" id="3.30.1060.10">
    <property type="entry name" value="Peptide methionine sulphoxide reductase MsrA"/>
    <property type="match status" value="1"/>
</dbReference>
<dbReference type="HAMAP" id="MF_01401">
    <property type="entry name" value="MsrA"/>
    <property type="match status" value="1"/>
</dbReference>
<evidence type="ECO:0000256" key="2">
    <source>
        <dbReference type="ARBA" id="ARBA00012502"/>
    </source>
</evidence>
<evidence type="ECO:0000259" key="5">
    <source>
        <dbReference type="Pfam" id="PF01625"/>
    </source>
</evidence>
<dbReference type="EC" id="1.8.4.11" evidence="2"/>
<proteinExistence type="inferred from homology"/>
<sequence>MKVIYLAGGCFWGVQDSFLQTKGVLSTESGYANSKVPNPTYKQVCTGKTGASETVKIEYDEKLIGLTEILKLFFMMIDPTTLNSQGPDYGTQYRSGIYYVEQSEASIIQLFVSEMQKEFTSKIVTEVLPLENYYPAEEYHQKYFQKNKIANTCHMK</sequence>
<dbReference type="Proteomes" id="UP001642409">
    <property type="component" value="Unassembled WGS sequence"/>
</dbReference>
<accession>A0AA86QNL4</accession>
<dbReference type="EMBL" id="CATOUU010000884">
    <property type="protein sequence ID" value="CAI9957287.1"/>
    <property type="molecule type" value="Genomic_DNA"/>
</dbReference>
<keyword evidence="3" id="KW-0560">Oxidoreductase</keyword>
<dbReference type="AlphaFoldDB" id="A0AA86QNL4"/>
<evidence type="ECO:0000256" key="1">
    <source>
        <dbReference type="ARBA" id="ARBA00005591"/>
    </source>
</evidence>
<organism evidence="6">
    <name type="scientific">Hexamita inflata</name>
    <dbReference type="NCBI Taxonomy" id="28002"/>
    <lineage>
        <taxon>Eukaryota</taxon>
        <taxon>Metamonada</taxon>
        <taxon>Diplomonadida</taxon>
        <taxon>Hexamitidae</taxon>
        <taxon>Hexamitinae</taxon>
        <taxon>Hexamita</taxon>
    </lineage>
</organism>
<name>A0AA86QNL4_9EUKA</name>
<evidence type="ECO:0000313" key="7">
    <source>
        <dbReference type="EMBL" id="CAL6012953.1"/>
    </source>
</evidence>
<evidence type="ECO:0000256" key="3">
    <source>
        <dbReference type="ARBA" id="ARBA00023002"/>
    </source>
</evidence>